<sequence length="103" mass="12170">MIEQLLCQVTTMEYKKKIKDKNPFSIYIHCMAYRTNLVVIDKYKSIKDAKNLFNGLEELYIHFSIPSKNMMLVDIQEKLGIKKTKLCSISDTRWSCRSKTAKW</sequence>
<gene>
    <name evidence="1" type="ORF">g.1256</name>
</gene>
<dbReference type="EMBL" id="GGMS01015170">
    <property type="protein sequence ID" value="MBY84373.1"/>
    <property type="molecule type" value="Transcribed_RNA"/>
</dbReference>
<organism evidence="1">
    <name type="scientific">Sipha flava</name>
    <name type="common">yellow sugarcane aphid</name>
    <dbReference type="NCBI Taxonomy" id="143950"/>
    <lineage>
        <taxon>Eukaryota</taxon>
        <taxon>Metazoa</taxon>
        <taxon>Ecdysozoa</taxon>
        <taxon>Arthropoda</taxon>
        <taxon>Hexapoda</taxon>
        <taxon>Insecta</taxon>
        <taxon>Pterygota</taxon>
        <taxon>Neoptera</taxon>
        <taxon>Paraneoptera</taxon>
        <taxon>Hemiptera</taxon>
        <taxon>Sternorrhyncha</taxon>
        <taxon>Aphidomorpha</taxon>
        <taxon>Aphidoidea</taxon>
        <taxon>Aphididae</taxon>
        <taxon>Sipha</taxon>
    </lineage>
</organism>
<accession>A0A2S2R370</accession>
<reference evidence="1" key="1">
    <citation type="submission" date="2018-04" db="EMBL/GenBank/DDBJ databases">
        <title>Transcriptome assembly of Sipha flava.</title>
        <authorList>
            <person name="Scully E.D."/>
            <person name="Geib S.M."/>
            <person name="Palmer N.A."/>
            <person name="Koch K."/>
            <person name="Bradshaw J."/>
            <person name="Heng-Moss T."/>
            <person name="Sarath G."/>
        </authorList>
    </citation>
    <scope>NUCLEOTIDE SEQUENCE</scope>
</reference>
<proteinExistence type="predicted"/>
<dbReference type="AlphaFoldDB" id="A0A2S2R370"/>
<dbReference type="OrthoDB" id="6598764at2759"/>
<evidence type="ECO:0000313" key="1">
    <source>
        <dbReference type="EMBL" id="MBY84373.1"/>
    </source>
</evidence>
<name>A0A2S2R370_9HEMI</name>
<protein>
    <submittedName>
        <fullName evidence="1">Uncharacterized protein</fullName>
    </submittedName>
</protein>